<evidence type="ECO:0000256" key="1">
    <source>
        <dbReference type="SAM" id="Phobius"/>
    </source>
</evidence>
<feature type="transmembrane region" description="Helical" evidence="1">
    <location>
        <begin position="22"/>
        <end position="44"/>
    </location>
</feature>
<keyword evidence="1" id="KW-0472">Membrane</keyword>
<keyword evidence="1" id="KW-1133">Transmembrane helix</keyword>
<protein>
    <submittedName>
        <fullName evidence="2">Uncharacterized protein</fullName>
    </submittedName>
</protein>
<name>A0ABT6FB94_9BACT</name>
<dbReference type="RefSeq" id="WP_277861211.1">
    <property type="nucleotide sequence ID" value="NZ_JARRAG010000002.1"/>
</dbReference>
<dbReference type="Proteomes" id="UP001216907">
    <property type="component" value="Unassembled WGS sequence"/>
</dbReference>
<evidence type="ECO:0000313" key="2">
    <source>
        <dbReference type="EMBL" id="MDG3004860.1"/>
    </source>
</evidence>
<organism evidence="2 3">
    <name type="scientific">Paludisphaera mucosa</name>
    <dbReference type="NCBI Taxonomy" id="3030827"/>
    <lineage>
        <taxon>Bacteria</taxon>
        <taxon>Pseudomonadati</taxon>
        <taxon>Planctomycetota</taxon>
        <taxon>Planctomycetia</taxon>
        <taxon>Isosphaerales</taxon>
        <taxon>Isosphaeraceae</taxon>
        <taxon>Paludisphaera</taxon>
    </lineage>
</organism>
<feature type="transmembrane region" description="Helical" evidence="1">
    <location>
        <begin position="59"/>
        <end position="78"/>
    </location>
</feature>
<proteinExistence type="predicted"/>
<comment type="caution">
    <text evidence="2">The sequence shown here is derived from an EMBL/GenBank/DDBJ whole genome shotgun (WGS) entry which is preliminary data.</text>
</comment>
<sequence>MLLGLATGSSVRRLERARGWDLVPFFRGAVVGAFLSIPLLILLFDMDLPPGRPTYHDRLARLAVLAAGFLAGGFVGAART</sequence>
<keyword evidence="3" id="KW-1185">Reference proteome</keyword>
<reference evidence="2 3" key="1">
    <citation type="submission" date="2023-03" db="EMBL/GenBank/DDBJ databases">
        <title>Paludisphaera mucosa sp. nov. a novel planctomycete from northern fen.</title>
        <authorList>
            <person name="Ivanova A."/>
        </authorList>
    </citation>
    <scope>NUCLEOTIDE SEQUENCE [LARGE SCALE GENOMIC DNA]</scope>
    <source>
        <strain evidence="2 3">Pla2</strain>
    </source>
</reference>
<evidence type="ECO:0000313" key="3">
    <source>
        <dbReference type="Proteomes" id="UP001216907"/>
    </source>
</evidence>
<accession>A0ABT6FB94</accession>
<keyword evidence="1" id="KW-0812">Transmembrane</keyword>
<dbReference type="EMBL" id="JARRAG010000002">
    <property type="protein sequence ID" value="MDG3004860.1"/>
    <property type="molecule type" value="Genomic_DNA"/>
</dbReference>
<gene>
    <name evidence="2" type="ORF">PZE19_13825</name>
</gene>